<dbReference type="AlphaFoldDB" id="A0A1A7BVZ1"/>
<evidence type="ECO:0000313" key="3">
    <source>
        <dbReference type="Proteomes" id="UP000092713"/>
    </source>
</evidence>
<keyword evidence="1" id="KW-1133">Transmembrane helix</keyword>
<dbReference type="Proteomes" id="UP000092713">
    <property type="component" value="Unassembled WGS sequence"/>
</dbReference>
<dbReference type="RefSeq" id="WP_065310474.1">
    <property type="nucleotide sequence ID" value="NZ_LOCQ01000062.1"/>
</dbReference>
<dbReference type="OrthoDB" id="8781959at2"/>
<feature type="transmembrane region" description="Helical" evidence="1">
    <location>
        <begin position="46"/>
        <end position="70"/>
    </location>
</feature>
<comment type="caution">
    <text evidence="2">The sequence shown here is derived from an EMBL/GenBank/DDBJ whole genome shotgun (WGS) entry which is preliminary data.</text>
</comment>
<keyword evidence="1" id="KW-0472">Membrane</keyword>
<organism evidence="2 3">
    <name type="scientific">Janthinobacterium psychrotolerans</name>
    <dbReference type="NCBI Taxonomy" id="1747903"/>
    <lineage>
        <taxon>Bacteria</taxon>
        <taxon>Pseudomonadati</taxon>
        <taxon>Pseudomonadota</taxon>
        <taxon>Betaproteobacteria</taxon>
        <taxon>Burkholderiales</taxon>
        <taxon>Oxalobacteraceae</taxon>
        <taxon>Janthinobacterium</taxon>
    </lineage>
</organism>
<evidence type="ECO:0000256" key="1">
    <source>
        <dbReference type="SAM" id="Phobius"/>
    </source>
</evidence>
<keyword evidence="3" id="KW-1185">Reference proteome</keyword>
<evidence type="ECO:0000313" key="2">
    <source>
        <dbReference type="EMBL" id="OBV36680.1"/>
    </source>
</evidence>
<name>A0A1A7BVZ1_9BURK</name>
<dbReference type="STRING" id="1747903.ASR47_1001152"/>
<accession>A0A1A7BVZ1</accession>
<proteinExistence type="predicted"/>
<dbReference type="EMBL" id="LOCQ01000062">
    <property type="protein sequence ID" value="OBV36680.1"/>
    <property type="molecule type" value="Genomic_DNA"/>
</dbReference>
<gene>
    <name evidence="2" type="ORF">ASR47_1001152</name>
</gene>
<reference evidence="2 3" key="1">
    <citation type="submission" date="2016-04" db="EMBL/GenBank/DDBJ databases">
        <title>Draft genome sequence of Janthinobacterium psychrotolerans sp. nov., isolated from freshwater sediments in Denmark.</title>
        <authorList>
            <person name="Gong X."/>
            <person name="Skrivergaard S."/>
            <person name="Korsgaard B.S."/>
            <person name="Schreiber L."/>
            <person name="Marshall I.P."/>
            <person name="Finster K."/>
            <person name="Schramm A."/>
        </authorList>
    </citation>
    <scope>NUCLEOTIDE SEQUENCE [LARGE SCALE GENOMIC DNA]</scope>
    <source>
        <strain evidence="2 3">S3-2</strain>
    </source>
</reference>
<sequence>MKNLLTIAGLAVLAALATAVLGFVALEVLPCSWFGGASEGACGYGVTFAVMGASPFVFLVLMVLLCIGYARRQGKAAQKDA</sequence>
<protein>
    <submittedName>
        <fullName evidence="2">Uncharacterized protein</fullName>
    </submittedName>
</protein>
<keyword evidence="1" id="KW-0812">Transmembrane</keyword>